<evidence type="ECO:0000313" key="3">
    <source>
        <dbReference type="Proteomes" id="UP000177870"/>
    </source>
</evidence>
<dbReference type="Pfam" id="PF10592">
    <property type="entry name" value="AIPR"/>
    <property type="match status" value="1"/>
</dbReference>
<gene>
    <name evidence="2" type="ORF">BJP34_05590</name>
</gene>
<sequence length="379" mass="44132">MQALHDQNNPKNIDVKFYLENWGMIAEPYQAFYGQINAVDVGKWWVENKNRLFAQNIREFLGNSDVNEEMVKTLENDPELFWYFNNGITVLCQEISQVGVNKNRKFGEFQAKGISIVNGAQTIGCIGALYEDSSPEIIEKLEDAEISIRFISLEKCQEDFGEKVTRATNTQNKVENRDFVALDPQQERLYREFKTLGKKYHYKRTAETIERNDKNYELDEATVALACANSHIDLVMTAKQELSKLWSDPSKPPYTKLFNSHVNALQLYRQIEIKREVESIIKNEQVKDNSQIADALFKHGKLFILHLVFTKIPKKYLANETSEKDFNLYKNNQLPELVKNIIKVAEDYLNKNNNQSHIWHLFRSMKKLKDLKSFIIKSS</sequence>
<reference evidence="3" key="1">
    <citation type="submission" date="2016-10" db="EMBL/GenBank/DDBJ databases">
        <title>Comparative genomics uncovers the prolific and rare metabolic potential of the cyanobacterial genus Moorea.</title>
        <authorList>
            <person name="Leao T."/>
            <person name="Castelao G."/>
            <person name="Korobeynikov A."/>
            <person name="Monroe E.A."/>
            <person name="Podell S."/>
            <person name="Glukhov E."/>
            <person name="Allen E."/>
            <person name="Gerwick W.H."/>
            <person name="Gerwick L."/>
        </authorList>
    </citation>
    <scope>NUCLEOTIDE SEQUENCE [LARGE SCALE GENOMIC DNA]</scope>
    <source>
        <strain evidence="3">PAL-8-15-08-1</strain>
    </source>
</reference>
<dbReference type="STRING" id="1458985.BJP34_05590"/>
<dbReference type="EMBL" id="CP017599">
    <property type="protein sequence ID" value="AOW98987.1"/>
    <property type="molecule type" value="Genomic_DNA"/>
</dbReference>
<proteinExistence type="predicted"/>
<evidence type="ECO:0000313" key="2">
    <source>
        <dbReference type="EMBL" id="AOW98987.1"/>
    </source>
</evidence>
<accession>A0A1D8TMW5</accession>
<dbReference type="KEGG" id="mpro:BJP34_05590"/>
<feature type="domain" description="Abortive phage infection protein C-terminal" evidence="1">
    <location>
        <begin position="53"/>
        <end position="351"/>
    </location>
</feature>
<protein>
    <recommendedName>
        <fullName evidence="1">Abortive phage infection protein C-terminal domain-containing protein</fullName>
    </recommendedName>
</protein>
<dbReference type="RefSeq" id="WP_070391488.1">
    <property type="nucleotide sequence ID" value="NZ_CP017599.1"/>
</dbReference>
<evidence type="ECO:0000259" key="1">
    <source>
        <dbReference type="Pfam" id="PF10592"/>
    </source>
</evidence>
<dbReference type="InterPro" id="IPR018891">
    <property type="entry name" value="AIPR_C"/>
</dbReference>
<organism evidence="2 3">
    <name type="scientific">Moorena producens PAL-8-15-08-1</name>
    <dbReference type="NCBI Taxonomy" id="1458985"/>
    <lineage>
        <taxon>Bacteria</taxon>
        <taxon>Bacillati</taxon>
        <taxon>Cyanobacteriota</taxon>
        <taxon>Cyanophyceae</taxon>
        <taxon>Coleofasciculales</taxon>
        <taxon>Coleofasciculaceae</taxon>
        <taxon>Moorena</taxon>
    </lineage>
</organism>
<dbReference type="OrthoDB" id="475927at2"/>
<dbReference type="Proteomes" id="UP000177870">
    <property type="component" value="Chromosome"/>
</dbReference>
<dbReference type="AlphaFoldDB" id="A0A1D8TMW5"/>
<name>A0A1D8TMW5_9CYAN</name>